<evidence type="ECO:0000259" key="2">
    <source>
        <dbReference type="Pfam" id="PF07035"/>
    </source>
</evidence>
<feature type="domain" description="Regulator of MON1-CCZ1 complex N-terminal" evidence="3">
    <location>
        <begin position="139"/>
        <end position="256"/>
    </location>
</feature>
<sequence length="875" mass="96993">MFPAALVCNDEREEYDFSAAANFGKLWSPALYDSDYSSFFQAKEYGGCVAARVPEVERDMCLKEFVALRNCMQNVVLLLKERILCQRPASRLNDEDLSNMLGKASSSQPTFGFSGSGTMSHVYIQYPPLRCKVSGSVGLFYDDGNKLLLSPTSDQVVSWKIAPFSPHVAPTFDSITGGPVLSLRYSLDAKLLAIQRSSHEVQFWIRQTGESFSQRYRSESENLLGFFWTDCPTCDIVFVKTSGLDLFSYNNELKSLHLVESKKLNVSWYVYTHESRLVLLASGMQCKSFTGYQLSSAGIIRLPRFEMAMAKSEANSKPVLAAEDVHIVTVYGRIYCLQIDRVAMLLQSYRFYRDAVVQQGSLPIYSSKIALSVVDSVLLVHQLDAKVVILYDIFADSRAPISAPLPLLLRGSPRVNVSSSQSRSKDAEGSEVRDLSYTESIIYGDDWTFLVPDLICDVANGYIWKIHLDLEASFDGYCCEQLGSAISARILAAKEAGSKEGNLLLVSYSSGRTLIIIAKQLCLAISRTIILERRPVSMVARAIDVLVTSFSYSLKTGGYVKGTKVEKISPSGAPHVNSPDSVADESTSRADVYGKSVKHEPAGGIENESVNRSTFPMSDSEDSAILETPKIYSPDLHSSGGKPDSDNLISSEVHPPAPQSQIRVQDNNPLNANVSEQQESQVTSAAISPDEMYSSVFAPVEEEMGGDASYLVVIIVEYLRSAYLEKVKVHPSISVLTVRLLTRNERYAELGLFIINKILEPSKEVALQLLESGRQSSQTRKLGLDMLRQLLLHHDYVVLLVQDGYYLEALRYARKNKVNTVRPSMFLEAAYASNDSQHLAAVLRFFSDFIPGFRSTSDHNTYCRILAEMNSSVTA</sequence>
<proteinExistence type="predicted"/>
<dbReference type="EMBL" id="JAVXUO010000630">
    <property type="protein sequence ID" value="KAK2990675.1"/>
    <property type="molecule type" value="Genomic_DNA"/>
</dbReference>
<dbReference type="GO" id="GO:0010506">
    <property type="term" value="P:regulation of autophagy"/>
    <property type="evidence" value="ECO:0007669"/>
    <property type="project" value="InterPro"/>
</dbReference>
<keyword evidence="5" id="KW-1185">Reference proteome</keyword>
<evidence type="ECO:0000256" key="1">
    <source>
        <dbReference type="SAM" id="MobiDB-lite"/>
    </source>
</evidence>
<gene>
    <name evidence="4" type="ORF">RJ640_029350</name>
</gene>
<dbReference type="Pfam" id="PF07035">
    <property type="entry name" value="RMC1_C"/>
    <property type="match status" value="1"/>
</dbReference>
<reference evidence="4" key="1">
    <citation type="submission" date="2022-12" db="EMBL/GenBank/DDBJ databases">
        <title>Draft genome assemblies for two species of Escallonia (Escalloniales).</title>
        <authorList>
            <person name="Chanderbali A."/>
            <person name="Dervinis C."/>
            <person name="Anghel I."/>
            <person name="Soltis D."/>
            <person name="Soltis P."/>
            <person name="Zapata F."/>
        </authorList>
    </citation>
    <scope>NUCLEOTIDE SEQUENCE</scope>
    <source>
        <strain evidence="4">UCBG92.1500</strain>
        <tissue evidence="4">Leaf</tissue>
    </source>
</reference>
<dbReference type="GO" id="GO:0035658">
    <property type="term" value="C:Mon1-Ccz1 complex"/>
    <property type="evidence" value="ECO:0007669"/>
    <property type="project" value="InterPro"/>
</dbReference>
<dbReference type="InterPro" id="IPR049040">
    <property type="entry name" value="RMC1_N"/>
</dbReference>
<organism evidence="4 5">
    <name type="scientific">Escallonia rubra</name>
    <dbReference type="NCBI Taxonomy" id="112253"/>
    <lineage>
        <taxon>Eukaryota</taxon>
        <taxon>Viridiplantae</taxon>
        <taxon>Streptophyta</taxon>
        <taxon>Embryophyta</taxon>
        <taxon>Tracheophyta</taxon>
        <taxon>Spermatophyta</taxon>
        <taxon>Magnoliopsida</taxon>
        <taxon>eudicotyledons</taxon>
        <taxon>Gunneridae</taxon>
        <taxon>Pentapetalae</taxon>
        <taxon>asterids</taxon>
        <taxon>campanulids</taxon>
        <taxon>Escalloniales</taxon>
        <taxon>Escalloniaceae</taxon>
        <taxon>Escallonia</taxon>
    </lineage>
</organism>
<evidence type="ECO:0000313" key="4">
    <source>
        <dbReference type="EMBL" id="KAK2990675.1"/>
    </source>
</evidence>
<dbReference type="InterPro" id="IPR040371">
    <property type="entry name" value="RMC1"/>
</dbReference>
<dbReference type="GO" id="GO:0005765">
    <property type="term" value="C:lysosomal membrane"/>
    <property type="evidence" value="ECO:0007669"/>
    <property type="project" value="TreeGrafter"/>
</dbReference>
<accession>A0AA88UMC0</accession>
<dbReference type="Proteomes" id="UP001187471">
    <property type="component" value="Unassembled WGS sequence"/>
</dbReference>
<feature type="region of interest" description="Disordered" evidence="1">
    <location>
        <begin position="566"/>
        <end position="664"/>
    </location>
</feature>
<name>A0AA88UMC0_9ASTE</name>
<dbReference type="AlphaFoldDB" id="A0AA88UMC0"/>
<dbReference type="Pfam" id="PF21029">
    <property type="entry name" value="RMC1_N"/>
    <property type="match status" value="1"/>
</dbReference>
<dbReference type="GO" id="GO:0031902">
    <property type="term" value="C:late endosome membrane"/>
    <property type="evidence" value="ECO:0007669"/>
    <property type="project" value="TreeGrafter"/>
</dbReference>
<comment type="caution">
    <text evidence="4">The sequence shown here is derived from an EMBL/GenBank/DDBJ whole genome shotgun (WGS) entry which is preliminary data.</text>
</comment>
<feature type="compositionally biased region" description="Polar residues" evidence="1">
    <location>
        <begin position="608"/>
        <end position="617"/>
    </location>
</feature>
<dbReference type="PANTHER" id="PTHR12897">
    <property type="entry name" value="COLON CANCER-ASSOCIATED PROTEIN MIC1"/>
    <property type="match status" value="1"/>
</dbReference>
<protein>
    <recommendedName>
        <fullName evidence="6">Mic1 domain-containing protein</fullName>
    </recommendedName>
</protein>
<dbReference type="PANTHER" id="PTHR12897:SF4">
    <property type="entry name" value="REGULATOR OF MON1-CCZ1 COMPLEX"/>
    <property type="match status" value="1"/>
</dbReference>
<dbReference type="InterPro" id="IPR009755">
    <property type="entry name" value="RMC1_C"/>
</dbReference>
<evidence type="ECO:0000259" key="3">
    <source>
        <dbReference type="Pfam" id="PF21029"/>
    </source>
</evidence>
<evidence type="ECO:0000313" key="5">
    <source>
        <dbReference type="Proteomes" id="UP001187471"/>
    </source>
</evidence>
<evidence type="ECO:0008006" key="6">
    <source>
        <dbReference type="Google" id="ProtNLM"/>
    </source>
</evidence>
<feature type="domain" description="Mic1" evidence="2">
    <location>
        <begin position="660"/>
        <end position="848"/>
    </location>
</feature>